<comment type="caution">
    <text evidence="1">The sequence shown here is derived from an EMBL/GenBank/DDBJ whole genome shotgun (WGS) entry which is preliminary data.</text>
</comment>
<dbReference type="Gene3D" id="2.60.120.10">
    <property type="entry name" value="Jelly Rolls"/>
    <property type="match status" value="1"/>
</dbReference>
<proteinExistence type="predicted"/>
<dbReference type="EMBL" id="JBHSLV010000008">
    <property type="protein sequence ID" value="MFC5391847.1"/>
    <property type="molecule type" value="Genomic_DNA"/>
</dbReference>
<keyword evidence="2" id="KW-1185">Reference proteome</keyword>
<organism evidence="1 2">
    <name type="scientific">Bosea vestrisii</name>
    <dbReference type="NCBI Taxonomy" id="151416"/>
    <lineage>
        <taxon>Bacteria</taxon>
        <taxon>Pseudomonadati</taxon>
        <taxon>Pseudomonadota</taxon>
        <taxon>Alphaproteobacteria</taxon>
        <taxon>Hyphomicrobiales</taxon>
        <taxon>Boseaceae</taxon>
        <taxon>Bosea</taxon>
    </lineage>
</organism>
<dbReference type="RefSeq" id="WP_377006617.1">
    <property type="nucleotide sequence ID" value="NZ_JBHSLV010000008.1"/>
</dbReference>
<dbReference type="Proteomes" id="UP001596104">
    <property type="component" value="Unassembled WGS sequence"/>
</dbReference>
<accession>A0ABW0H6B0</accession>
<gene>
    <name evidence="1" type="ORF">ACFPPC_04245</name>
</gene>
<protein>
    <submittedName>
        <fullName evidence="1">Cupin domain-containing protein</fullName>
    </submittedName>
</protein>
<name>A0ABW0H6B0_9HYPH</name>
<dbReference type="InterPro" id="IPR011051">
    <property type="entry name" value="RmlC_Cupin_sf"/>
</dbReference>
<dbReference type="CDD" id="cd20299">
    <property type="entry name" value="cupin_YP766765-like"/>
    <property type="match status" value="1"/>
</dbReference>
<dbReference type="InterPro" id="IPR014710">
    <property type="entry name" value="RmlC-like_jellyroll"/>
</dbReference>
<sequence length="116" mass="12449">MHTVRFDEAPAYDAPGHALMKMVRLQGREAGPTDTVWLGVSTIAPGGGTTLDASGVEKIYVVLDGEVALSNGRDEVKLRRWASCRIAPGEGRQLRNDTDQEASILLIMPLPPTPPA</sequence>
<dbReference type="SUPFAM" id="SSF51182">
    <property type="entry name" value="RmlC-like cupins"/>
    <property type="match status" value="1"/>
</dbReference>
<evidence type="ECO:0000313" key="1">
    <source>
        <dbReference type="EMBL" id="MFC5391847.1"/>
    </source>
</evidence>
<evidence type="ECO:0000313" key="2">
    <source>
        <dbReference type="Proteomes" id="UP001596104"/>
    </source>
</evidence>
<reference evidence="2" key="1">
    <citation type="journal article" date="2019" name="Int. J. Syst. Evol. Microbiol.">
        <title>The Global Catalogue of Microorganisms (GCM) 10K type strain sequencing project: providing services to taxonomists for standard genome sequencing and annotation.</title>
        <authorList>
            <consortium name="The Broad Institute Genomics Platform"/>
            <consortium name="The Broad Institute Genome Sequencing Center for Infectious Disease"/>
            <person name="Wu L."/>
            <person name="Ma J."/>
        </authorList>
    </citation>
    <scope>NUCLEOTIDE SEQUENCE [LARGE SCALE GENOMIC DNA]</scope>
    <source>
        <strain evidence="2">CGMCC 1.16326</strain>
    </source>
</reference>